<dbReference type="Pfam" id="PF17268">
    <property type="entry name" value="DUF5334"/>
    <property type="match status" value="1"/>
</dbReference>
<accession>A0A6H3FB96</accession>
<organism evidence="2 3">
    <name type="scientific">Desulfovibrio legallii</name>
    <dbReference type="NCBI Taxonomy" id="571438"/>
    <lineage>
        <taxon>Bacteria</taxon>
        <taxon>Pseudomonadati</taxon>
        <taxon>Thermodesulfobacteriota</taxon>
        <taxon>Desulfovibrionia</taxon>
        <taxon>Desulfovibrionales</taxon>
        <taxon>Desulfovibrionaceae</taxon>
        <taxon>Desulfovibrio</taxon>
    </lineage>
</organism>
<feature type="chain" id="PRO_5026272348" evidence="1">
    <location>
        <begin position="23"/>
        <end position="92"/>
    </location>
</feature>
<evidence type="ECO:0000313" key="2">
    <source>
        <dbReference type="EMBL" id="TBH79616.1"/>
    </source>
</evidence>
<reference evidence="2 3" key="1">
    <citation type="submission" date="2018-12" db="EMBL/GenBank/DDBJ databases">
        <title>First genome draft of Desulfovibrio legallis sp. nov.</title>
        <authorList>
            <person name="Ben Dhia O."/>
            <person name="Najjari A."/>
            <person name="Ferjani R."/>
            <person name="Fhoula I."/>
            <person name="Fardeau M.-L."/>
            <person name="Boudabbous A."/>
            <person name="Ouzari H.I."/>
        </authorList>
    </citation>
    <scope>NUCLEOTIDE SEQUENCE [LARGE SCALE GENOMIC DNA]</scope>
    <source>
        <strain evidence="2 3">H1T</strain>
    </source>
</reference>
<protein>
    <submittedName>
        <fullName evidence="2">Uncharacterized protein</fullName>
    </submittedName>
</protein>
<dbReference type="InterPro" id="IPR035160">
    <property type="entry name" value="DUF5334"/>
</dbReference>
<sequence length="92" mass="10090">MKHLLLGAALTGWILLPLPALAWDGFDADSADLVEVTPDRVPSRGETVDVRSYDSDTTETCLVEAVSRNPRTVELVVRNPQGKTRTLVMEGR</sequence>
<dbReference type="EMBL" id="SIXC01000007">
    <property type="protein sequence ID" value="TBH79616.1"/>
    <property type="molecule type" value="Genomic_DNA"/>
</dbReference>
<proteinExistence type="predicted"/>
<gene>
    <name evidence="2" type="ORF">EB812_06800</name>
</gene>
<dbReference type="Proteomes" id="UP000292919">
    <property type="component" value="Unassembled WGS sequence"/>
</dbReference>
<dbReference type="RefSeq" id="WP_118228848.1">
    <property type="nucleotide sequence ID" value="NZ_DBFBQU010000173.1"/>
</dbReference>
<evidence type="ECO:0000313" key="3">
    <source>
        <dbReference type="Proteomes" id="UP000292919"/>
    </source>
</evidence>
<name>A0A6H3FB96_9BACT</name>
<keyword evidence="3" id="KW-1185">Reference proteome</keyword>
<keyword evidence="1" id="KW-0732">Signal</keyword>
<dbReference type="AlphaFoldDB" id="A0A6H3FB96"/>
<feature type="signal peptide" evidence="1">
    <location>
        <begin position="1"/>
        <end position="22"/>
    </location>
</feature>
<comment type="caution">
    <text evidence="2">The sequence shown here is derived from an EMBL/GenBank/DDBJ whole genome shotgun (WGS) entry which is preliminary data.</text>
</comment>
<evidence type="ECO:0000256" key="1">
    <source>
        <dbReference type="SAM" id="SignalP"/>
    </source>
</evidence>